<evidence type="ECO:0000313" key="8">
    <source>
        <dbReference type="Proteomes" id="UP000070544"/>
    </source>
</evidence>
<dbReference type="Gene3D" id="3.30.1140.60">
    <property type="entry name" value="F-actin capping protein, alpha subunit"/>
    <property type="match status" value="1"/>
</dbReference>
<evidence type="ECO:0000313" key="7">
    <source>
        <dbReference type="EMBL" id="KXS18288.1"/>
    </source>
</evidence>
<dbReference type="Pfam" id="PF01267">
    <property type="entry name" value="F-actin_cap_A"/>
    <property type="match status" value="1"/>
</dbReference>
<keyword evidence="8" id="KW-1185">Reference proteome</keyword>
<dbReference type="GO" id="GO:0008290">
    <property type="term" value="C:F-actin capping protein complex"/>
    <property type="evidence" value="ECO:0007669"/>
    <property type="project" value="UniProtKB-UniRule"/>
</dbReference>
<accession>A0A139ANI7</accession>
<proteinExistence type="inferred from homology"/>
<dbReference type="OrthoDB" id="340550at2759"/>
<dbReference type="PRINTS" id="PR00191">
    <property type="entry name" value="FACTINCAPA"/>
</dbReference>
<evidence type="ECO:0000256" key="6">
    <source>
        <dbReference type="RuleBase" id="RU365077"/>
    </source>
</evidence>
<keyword evidence="4 6" id="KW-0009">Actin-binding</keyword>
<comment type="function">
    <text evidence="5 6">F-actin-capping proteins bind in a Ca(2+)-independent manner to the fast growing ends of actin filaments (barbed end) thereby blocking the exchange of subunits at these ends. Unlike other capping proteins (such as gelsolin and severin), these proteins do not sever actin filaments.</text>
</comment>
<dbReference type="SUPFAM" id="SSF90096">
    <property type="entry name" value="Subunits of heterodimeric actin filament capping protein Capz"/>
    <property type="match status" value="1"/>
</dbReference>
<gene>
    <name evidence="7" type="ORF">M427DRAFT_109871</name>
</gene>
<dbReference type="Proteomes" id="UP000070544">
    <property type="component" value="Unassembled WGS sequence"/>
</dbReference>
<keyword evidence="3 6" id="KW-0117">Actin capping</keyword>
<dbReference type="InterPro" id="IPR017865">
    <property type="entry name" value="F-actin_cap_asu_CS"/>
</dbReference>
<comment type="similarity">
    <text evidence="1 6">Belongs to the F-actin-capping protein alpha subunit family.</text>
</comment>
<evidence type="ECO:0000256" key="3">
    <source>
        <dbReference type="ARBA" id="ARBA00022467"/>
    </source>
</evidence>
<dbReference type="PROSITE" id="PS00748">
    <property type="entry name" value="F_ACTIN_CAPPING_A_1"/>
    <property type="match status" value="1"/>
</dbReference>
<evidence type="ECO:0000256" key="1">
    <source>
        <dbReference type="ARBA" id="ARBA00010479"/>
    </source>
</evidence>
<dbReference type="PANTHER" id="PTHR10653">
    <property type="entry name" value="F-ACTIN-CAPPING PROTEIN SUBUNIT ALPHA"/>
    <property type="match status" value="1"/>
</dbReference>
<dbReference type="InterPro" id="IPR037282">
    <property type="entry name" value="CapZ_alpha/beta"/>
</dbReference>
<dbReference type="EMBL" id="KQ965743">
    <property type="protein sequence ID" value="KXS18288.1"/>
    <property type="molecule type" value="Genomic_DNA"/>
</dbReference>
<dbReference type="GO" id="GO:0051016">
    <property type="term" value="P:barbed-end actin filament capping"/>
    <property type="evidence" value="ECO:0007669"/>
    <property type="project" value="UniProtKB-UniRule"/>
</dbReference>
<dbReference type="GO" id="GO:0030863">
    <property type="term" value="C:cortical cytoskeleton"/>
    <property type="evidence" value="ECO:0007669"/>
    <property type="project" value="TreeGrafter"/>
</dbReference>
<sequence>MSADQRLKIASNFLLQAPPGELNDVFNDVRALLNDDDLLQRGIGGAFSTYDTEQLTPVKPEGASDEVLLTQYNHDSSSRYFDPRTSSTFEYDHIARKAGPLENGVAEGQDEEARSALDTALQKYVREHFPEGRSGVFVHDGELVACVNSGRYSASNYWTGLWRSVWRVPVTGGTLRGTLSAYVHYYEDGNVQLESSKDVDAGKVEGKDANSLAAAALKLIRTFEQEHQQSLNEALTGTSESAFRQLRRALPITRNKIDWAKIGSYRLGEHLAAAGARVGS</sequence>
<dbReference type="InterPro" id="IPR002189">
    <property type="entry name" value="CapZ_alpha"/>
</dbReference>
<evidence type="ECO:0000256" key="2">
    <source>
        <dbReference type="ARBA" id="ARBA00014038"/>
    </source>
</evidence>
<comment type="subunit">
    <text evidence="6">Heterodimer of an alpha and a beta subunit.</text>
</comment>
<evidence type="ECO:0000256" key="5">
    <source>
        <dbReference type="ARBA" id="ARBA00025389"/>
    </source>
</evidence>
<reference evidence="7 8" key="1">
    <citation type="journal article" date="2015" name="Genome Biol. Evol.">
        <title>Phylogenomic analyses indicate that early fungi evolved digesting cell walls of algal ancestors of land plants.</title>
        <authorList>
            <person name="Chang Y."/>
            <person name="Wang S."/>
            <person name="Sekimoto S."/>
            <person name="Aerts A.L."/>
            <person name="Choi C."/>
            <person name="Clum A."/>
            <person name="LaButti K.M."/>
            <person name="Lindquist E.A."/>
            <person name="Yee Ngan C."/>
            <person name="Ohm R.A."/>
            <person name="Salamov A.A."/>
            <person name="Grigoriev I.V."/>
            <person name="Spatafora J.W."/>
            <person name="Berbee M.L."/>
        </authorList>
    </citation>
    <scope>NUCLEOTIDE SEQUENCE [LARGE SCALE GENOMIC DNA]</scope>
    <source>
        <strain evidence="7 8">JEL478</strain>
    </source>
</reference>
<dbReference type="OMA" id="QEHFPNA"/>
<dbReference type="AlphaFoldDB" id="A0A139ANI7"/>
<evidence type="ECO:0000256" key="4">
    <source>
        <dbReference type="ARBA" id="ARBA00023203"/>
    </source>
</evidence>
<protein>
    <recommendedName>
        <fullName evidence="2 6">F-actin-capping protein subunit alpha</fullName>
    </recommendedName>
</protein>
<organism evidence="7 8">
    <name type="scientific">Gonapodya prolifera (strain JEL478)</name>
    <name type="common">Monoblepharis prolifera</name>
    <dbReference type="NCBI Taxonomy" id="1344416"/>
    <lineage>
        <taxon>Eukaryota</taxon>
        <taxon>Fungi</taxon>
        <taxon>Fungi incertae sedis</taxon>
        <taxon>Chytridiomycota</taxon>
        <taxon>Chytridiomycota incertae sedis</taxon>
        <taxon>Monoblepharidomycetes</taxon>
        <taxon>Monoblepharidales</taxon>
        <taxon>Gonapodyaceae</taxon>
        <taxon>Gonapodya</taxon>
    </lineage>
</organism>
<name>A0A139ANI7_GONPJ</name>
<dbReference type="Gene3D" id="3.90.1150.210">
    <property type="entry name" value="F-actin capping protein, beta subunit"/>
    <property type="match status" value="1"/>
</dbReference>
<dbReference type="STRING" id="1344416.A0A139ANI7"/>
<dbReference type="InterPro" id="IPR042276">
    <property type="entry name" value="CapZ_alpha/beta_2"/>
</dbReference>
<dbReference type="GO" id="GO:0051015">
    <property type="term" value="F:actin filament binding"/>
    <property type="evidence" value="ECO:0007669"/>
    <property type="project" value="TreeGrafter"/>
</dbReference>
<dbReference type="PANTHER" id="PTHR10653:SF0">
    <property type="entry name" value="F-ACTIN-CAPPING PROTEIN SUBUNIT ALPHA"/>
    <property type="match status" value="1"/>
</dbReference>
<dbReference type="InterPro" id="IPR042489">
    <property type="entry name" value="CapZ_alpha_1"/>
</dbReference>
<dbReference type="GO" id="GO:0030036">
    <property type="term" value="P:actin cytoskeleton organization"/>
    <property type="evidence" value="ECO:0007669"/>
    <property type="project" value="TreeGrafter"/>
</dbReference>
<dbReference type="FunFam" id="3.90.1150.210:FF:000003">
    <property type="entry name" value="F-actin-capping protein subunit alpha"/>
    <property type="match status" value="1"/>
</dbReference>